<protein>
    <recommendedName>
        <fullName evidence="4">FAD-binding domain-containing protein</fullName>
    </recommendedName>
</protein>
<dbReference type="PRINTS" id="PR00420">
    <property type="entry name" value="RNGMNOXGNASE"/>
</dbReference>
<gene>
    <name evidence="5" type="ORF">AN216_12655</name>
</gene>
<dbReference type="Pfam" id="PF01494">
    <property type="entry name" value="FAD_binding_3"/>
    <property type="match status" value="1"/>
</dbReference>
<keyword evidence="6" id="KW-1185">Reference proteome</keyword>
<dbReference type="EMBL" id="LJGU01000122">
    <property type="protein sequence ID" value="OEV03227.1"/>
    <property type="molecule type" value="Genomic_DNA"/>
</dbReference>
<dbReference type="GO" id="GO:0004497">
    <property type="term" value="F:monooxygenase activity"/>
    <property type="evidence" value="ECO:0007669"/>
    <property type="project" value="UniProtKB-KW"/>
</dbReference>
<dbReference type="AlphaFoldDB" id="A0A1E7KH08"/>
<evidence type="ECO:0000256" key="3">
    <source>
        <dbReference type="SAM" id="MobiDB-lite"/>
    </source>
</evidence>
<dbReference type="Gene3D" id="3.50.50.60">
    <property type="entry name" value="FAD/NAD(P)-binding domain"/>
    <property type="match status" value="1"/>
</dbReference>
<evidence type="ECO:0000259" key="4">
    <source>
        <dbReference type="Pfam" id="PF01494"/>
    </source>
</evidence>
<dbReference type="InterPro" id="IPR002938">
    <property type="entry name" value="FAD-bd"/>
</dbReference>
<dbReference type="STRING" id="1075402.AN216_12655"/>
<dbReference type="PATRIC" id="fig|1075402.3.peg.2744"/>
<evidence type="ECO:0000313" key="6">
    <source>
        <dbReference type="Proteomes" id="UP000176101"/>
    </source>
</evidence>
<name>A0A1E7KH08_9ACTN</name>
<organism evidence="5 6">
    <name type="scientific">Streptomyces oceani</name>
    <dbReference type="NCBI Taxonomy" id="1075402"/>
    <lineage>
        <taxon>Bacteria</taxon>
        <taxon>Bacillati</taxon>
        <taxon>Actinomycetota</taxon>
        <taxon>Actinomycetes</taxon>
        <taxon>Kitasatosporales</taxon>
        <taxon>Streptomycetaceae</taxon>
        <taxon>Streptomyces</taxon>
    </lineage>
</organism>
<keyword evidence="1" id="KW-0560">Oxidoreductase</keyword>
<dbReference type="Proteomes" id="UP000176101">
    <property type="component" value="Unassembled WGS sequence"/>
</dbReference>
<accession>A0A1E7KH08</accession>
<dbReference type="Gene3D" id="3.30.9.30">
    <property type="match status" value="1"/>
</dbReference>
<dbReference type="SUPFAM" id="SSF54373">
    <property type="entry name" value="FAD-linked reductases, C-terminal domain"/>
    <property type="match status" value="1"/>
</dbReference>
<evidence type="ECO:0000313" key="5">
    <source>
        <dbReference type="EMBL" id="OEV03227.1"/>
    </source>
</evidence>
<dbReference type="SUPFAM" id="SSF51905">
    <property type="entry name" value="FAD/NAD(P)-binding domain"/>
    <property type="match status" value="1"/>
</dbReference>
<evidence type="ECO:0000256" key="1">
    <source>
        <dbReference type="ARBA" id="ARBA00023002"/>
    </source>
</evidence>
<dbReference type="NCBIfam" id="NF005720">
    <property type="entry name" value="PRK07538.1"/>
    <property type="match status" value="1"/>
</dbReference>
<dbReference type="InterPro" id="IPR036188">
    <property type="entry name" value="FAD/NAD-bd_sf"/>
</dbReference>
<dbReference type="GO" id="GO:0071949">
    <property type="term" value="F:FAD binding"/>
    <property type="evidence" value="ECO:0007669"/>
    <property type="project" value="InterPro"/>
</dbReference>
<dbReference type="OrthoDB" id="9782160at2"/>
<keyword evidence="2" id="KW-0503">Monooxygenase</keyword>
<sequence length="421" mass="45603">MIVGAGIGGLSTALSLHAAGVTDRVQLVDASRRLRPLGAGINLQPHAVRELTELGLGDRLAAVSAEPQSLLFTDRHGNRIVAHPRGRHAGYAWPQVSVHRGDLQGVLLEAVHERLGPTAVRTGLALEDYEERADGVTARLRERTADGDRAGAEVRLDADVLVGADGLYSAVRRHLHPGEGPPRWNGIRMWRGVTAAPAPLDGRTMVVAGSYQPARIVVYPLGRGRVNWVAEARAARPAALSDADWSHEGRLADVLPYYQDWRLDLDGIDVPGLLRGASRILEYPMVDRDPLDCWGRGPATLLGDAAHPMLPVGSNGGSQAVVDARVLARELARRPDDPRAGLRAYETARRAPANAIASACRDMALDRLLDTVAERAPEGFDRIAEVLTEAELRVLRDTMRRTTDQDVSELNSRPSWSVRPG</sequence>
<feature type="domain" description="FAD-binding" evidence="4">
    <location>
        <begin position="1"/>
        <end position="356"/>
    </location>
</feature>
<evidence type="ECO:0000256" key="2">
    <source>
        <dbReference type="ARBA" id="ARBA00023033"/>
    </source>
</evidence>
<reference evidence="5 6" key="1">
    <citation type="journal article" date="2016" name="Front. Microbiol.">
        <title>Comparative Genomics Analysis of Streptomyces Species Reveals Their Adaptation to the Marine Environment and Their Diversity at the Genomic Level.</title>
        <authorList>
            <person name="Tian X."/>
            <person name="Zhang Z."/>
            <person name="Yang T."/>
            <person name="Chen M."/>
            <person name="Li J."/>
            <person name="Chen F."/>
            <person name="Yang J."/>
            <person name="Li W."/>
            <person name="Zhang B."/>
            <person name="Zhang Z."/>
            <person name="Wu J."/>
            <person name="Zhang C."/>
            <person name="Long L."/>
            <person name="Xiao J."/>
        </authorList>
    </citation>
    <scope>NUCLEOTIDE SEQUENCE [LARGE SCALE GENOMIC DNA]</scope>
    <source>
        <strain evidence="5 6">SCSIO 02100</strain>
    </source>
</reference>
<comment type="caution">
    <text evidence="5">The sequence shown here is derived from an EMBL/GenBank/DDBJ whole genome shotgun (WGS) entry which is preliminary data.</text>
</comment>
<dbReference type="PANTHER" id="PTHR13789">
    <property type="entry name" value="MONOOXYGENASE"/>
    <property type="match status" value="1"/>
</dbReference>
<dbReference type="PANTHER" id="PTHR13789:SF268">
    <property type="entry name" value="5-METHYLPHENAZINE-1-CARBOXYLATE 1-MONOOXYGENASE"/>
    <property type="match status" value="1"/>
</dbReference>
<proteinExistence type="predicted"/>
<dbReference type="InterPro" id="IPR050493">
    <property type="entry name" value="FAD-dep_Monooxygenase_BioMet"/>
</dbReference>
<feature type="region of interest" description="Disordered" evidence="3">
    <location>
        <begin position="402"/>
        <end position="421"/>
    </location>
</feature>